<reference evidence="7 8" key="1">
    <citation type="submission" date="2014-04" db="EMBL/GenBank/DDBJ databases">
        <title>Genome evolution of avian class.</title>
        <authorList>
            <person name="Zhang G."/>
            <person name="Li C."/>
        </authorList>
    </citation>
    <scope>NUCLEOTIDE SEQUENCE [LARGE SCALE GENOMIC DNA]</scope>
    <source>
        <strain evidence="7">BGI_N334</strain>
    </source>
</reference>
<comment type="subcellular location">
    <subcellularLocation>
        <location evidence="3">Dynein axonemal particle</location>
    </subcellularLocation>
</comment>
<feature type="region of interest" description="Disordered" evidence="6">
    <location>
        <begin position="183"/>
        <end position="213"/>
    </location>
</feature>
<dbReference type="AlphaFoldDB" id="A0A091TSE5"/>
<organism evidence="7 8">
    <name type="scientific">Pelecanus crispus</name>
    <name type="common">Dalmatian pelican</name>
    <dbReference type="NCBI Taxonomy" id="36300"/>
    <lineage>
        <taxon>Eukaryota</taxon>
        <taxon>Metazoa</taxon>
        <taxon>Chordata</taxon>
        <taxon>Craniata</taxon>
        <taxon>Vertebrata</taxon>
        <taxon>Euteleostomi</taxon>
        <taxon>Archelosauria</taxon>
        <taxon>Archosauria</taxon>
        <taxon>Dinosauria</taxon>
        <taxon>Saurischia</taxon>
        <taxon>Theropoda</taxon>
        <taxon>Coelurosauria</taxon>
        <taxon>Aves</taxon>
        <taxon>Neognathae</taxon>
        <taxon>Neoaves</taxon>
        <taxon>Aequornithes</taxon>
        <taxon>Pelecaniformes</taxon>
        <taxon>Pelecanidae</taxon>
        <taxon>Pelecanus</taxon>
    </lineage>
</organism>
<evidence type="ECO:0000256" key="4">
    <source>
        <dbReference type="ARBA" id="ARBA00024428"/>
    </source>
</evidence>
<evidence type="ECO:0000256" key="3">
    <source>
        <dbReference type="ARBA" id="ARBA00024190"/>
    </source>
</evidence>
<accession>A0A091TSE5</accession>
<evidence type="ECO:0000313" key="8">
    <source>
        <dbReference type="Proteomes" id="UP000054150"/>
    </source>
</evidence>
<protein>
    <recommendedName>
        <fullName evidence="4">Dynein axonemal assembly factor 8</fullName>
    </recommendedName>
    <alternativeName>
        <fullName evidence="5">Dynein axonemal-associated protein 1</fullName>
    </alternativeName>
</protein>
<dbReference type="GO" id="GO:0120293">
    <property type="term" value="C:dynein axonemal particle"/>
    <property type="evidence" value="ECO:0007669"/>
    <property type="project" value="UniProtKB-SubCell"/>
</dbReference>
<dbReference type="Proteomes" id="UP000054150">
    <property type="component" value="Unassembled WGS sequence"/>
</dbReference>
<proteinExistence type="predicted"/>
<dbReference type="PANTHER" id="PTHR35977">
    <property type="entry name" value="CHROMOSOME 16 OPEN READING FRAME 71"/>
    <property type="match status" value="1"/>
</dbReference>
<name>A0A091TSE5_PELCR</name>
<feature type="compositionally biased region" description="Polar residues" evidence="6">
    <location>
        <begin position="76"/>
        <end position="91"/>
    </location>
</feature>
<dbReference type="Pfam" id="PF15773">
    <property type="entry name" value="DAAP1"/>
    <property type="match status" value="1"/>
</dbReference>
<evidence type="ECO:0000256" key="5">
    <source>
        <dbReference type="ARBA" id="ARBA00030565"/>
    </source>
</evidence>
<evidence type="ECO:0000256" key="1">
    <source>
        <dbReference type="ARBA" id="ARBA00022490"/>
    </source>
</evidence>
<dbReference type="InterPro" id="IPR031531">
    <property type="entry name" value="DNAAF8"/>
</dbReference>
<gene>
    <name evidence="7" type="ORF">N334_04747</name>
</gene>
<evidence type="ECO:0000256" key="6">
    <source>
        <dbReference type="SAM" id="MobiDB-lite"/>
    </source>
</evidence>
<dbReference type="GO" id="GO:0070840">
    <property type="term" value="F:dynein complex binding"/>
    <property type="evidence" value="ECO:0007669"/>
    <property type="project" value="InterPro"/>
</dbReference>
<keyword evidence="8" id="KW-1185">Reference proteome</keyword>
<feature type="compositionally biased region" description="Basic and acidic residues" evidence="6">
    <location>
        <begin position="202"/>
        <end position="213"/>
    </location>
</feature>
<feature type="region of interest" description="Disordered" evidence="6">
    <location>
        <begin position="72"/>
        <end position="100"/>
    </location>
</feature>
<comment type="function">
    <text evidence="2">In cyliated cells, dynein axonemal particle-specific protein required for deployment of ODA to the axoneme. Interacts with outer dynein arm (ODA) subunits.</text>
</comment>
<dbReference type="EMBL" id="KK484653">
    <property type="protein sequence ID" value="KFQ61601.1"/>
    <property type="molecule type" value="Genomic_DNA"/>
</dbReference>
<evidence type="ECO:0000256" key="2">
    <source>
        <dbReference type="ARBA" id="ARBA00024177"/>
    </source>
</evidence>
<sequence length="213" mass="24491">MEKLQELCARQSRTVSPHCRWASGKLFSFQEQQENKKDVAFLSSSRSSQRMDMMRLQCLPEPVTVYIDLRDAKPQKSVTSPDEKQSASNSSTEEEEDTMTIKDQAERRMRNCSGKSLLLQQLRTARKEALELLHKTSNLAEKLEGIKQDPESLEETYSSKISQTQYCKVRQETNKVIPRKLMRLKPEKRNAPLSSHGGDGANIEKENRMEVKK</sequence>
<evidence type="ECO:0000313" key="7">
    <source>
        <dbReference type="EMBL" id="KFQ61601.1"/>
    </source>
</evidence>
<feature type="non-terminal residue" evidence="7">
    <location>
        <position position="213"/>
    </location>
</feature>
<dbReference type="PANTHER" id="PTHR35977:SF1">
    <property type="entry name" value="DYNEIN AXONEMAL ASSEMBLY FACTOR 8"/>
    <property type="match status" value="1"/>
</dbReference>
<keyword evidence="1" id="KW-0963">Cytoplasm</keyword>